<dbReference type="Pfam" id="PF01636">
    <property type="entry name" value="APH"/>
    <property type="match status" value="1"/>
</dbReference>
<dbReference type="InterPro" id="IPR011009">
    <property type="entry name" value="Kinase-like_dom_sf"/>
</dbReference>
<dbReference type="Gene3D" id="3.90.1200.10">
    <property type="match status" value="1"/>
</dbReference>
<dbReference type="EMBL" id="JACEFI010000028">
    <property type="protein sequence ID" value="KAH0592624.1"/>
    <property type="molecule type" value="Genomic_DNA"/>
</dbReference>
<dbReference type="SUPFAM" id="SSF56112">
    <property type="entry name" value="Protein kinase-like (PK-like)"/>
    <property type="match status" value="1"/>
</dbReference>
<dbReference type="AlphaFoldDB" id="A0A9P8S3T7"/>
<dbReference type="PANTHER" id="PTHR21310:SF48">
    <property type="entry name" value="AMINOGLYCOSIDE PHOSPHOTRANSFERASE DOMAIN-CONTAINING PROTEIN"/>
    <property type="match status" value="1"/>
</dbReference>
<comment type="caution">
    <text evidence="2">The sequence shown here is derived from an EMBL/GenBank/DDBJ whole genome shotgun (WGS) entry which is preliminary data.</text>
</comment>
<dbReference type="PANTHER" id="PTHR21310">
    <property type="entry name" value="AMINOGLYCOSIDE PHOSPHOTRANSFERASE-RELATED-RELATED"/>
    <property type="match status" value="1"/>
</dbReference>
<name>A0A9P8S3T7_9HYPO</name>
<gene>
    <name evidence="2" type="ORF">MHUMG1_09614</name>
</gene>
<organism evidence="2 3">
    <name type="scientific">Metarhizium humberi</name>
    <dbReference type="NCBI Taxonomy" id="2596975"/>
    <lineage>
        <taxon>Eukaryota</taxon>
        <taxon>Fungi</taxon>
        <taxon>Dikarya</taxon>
        <taxon>Ascomycota</taxon>
        <taxon>Pezizomycotina</taxon>
        <taxon>Sordariomycetes</taxon>
        <taxon>Hypocreomycetidae</taxon>
        <taxon>Hypocreales</taxon>
        <taxon>Clavicipitaceae</taxon>
        <taxon>Metarhizium</taxon>
    </lineage>
</organism>
<dbReference type="Proteomes" id="UP000764110">
    <property type="component" value="Unassembled WGS sequence"/>
</dbReference>
<keyword evidence="3" id="KW-1185">Reference proteome</keyword>
<evidence type="ECO:0000313" key="3">
    <source>
        <dbReference type="Proteomes" id="UP000764110"/>
    </source>
</evidence>
<dbReference type="InterPro" id="IPR002575">
    <property type="entry name" value="Aminoglycoside_PTrfase"/>
</dbReference>
<sequence length="413" mass="46023">MKGTPGPMVLARARVPAVDVLKAGYGRRIVRVGQHFVVKYGVLVSLTEGENILFVREACDISVPQVFALYSRIYPGGTKVSYIVMEYIQGKSLDSCWDTMNAADKSSASQQLRLIFDKLRSVPSPGYFGCIGRRPMEEGIFWTRKEDSKGRRLISGPFDTEAELNNALAEKYLYNSGMPSKARFYRRVLPRVLRDHASVFSHGDLQRKNVLVGDDGNLSLVDWELAGWYPSYWEYASAMFACGNWRDDWHEYVAGILDEYPNDVENRLPNMVLRASPNASVFIPVVHADTHAVESRPPAPRIRACVANDALVVAAVDALEKHAICVGMVSLCPQDHKPYDLLLCRGYNICLQISVSEFFFIFPYPVGRTINIAVTVIADTPMGVRAVGIISASNPNYTCQYSIKTSIRTGFGK</sequence>
<evidence type="ECO:0000313" key="2">
    <source>
        <dbReference type="EMBL" id="KAH0592624.1"/>
    </source>
</evidence>
<dbReference type="CDD" id="cd05120">
    <property type="entry name" value="APH_ChoK_like"/>
    <property type="match status" value="1"/>
</dbReference>
<accession>A0A9P8S3T7</accession>
<feature type="domain" description="Aminoglycoside phosphotransferase" evidence="1">
    <location>
        <begin position="58"/>
        <end position="251"/>
    </location>
</feature>
<evidence type="ECO:0000259" key="1">
    <source>
        <dbReference type="Pfam" id="PF01636"/>
    </source>
</evidence>
<protein>
    <recommendedName>
        <fullName evidence="1">Aminoglycoside phosphotransferase domain-containing protein</fullName>
    </recommendedName>
</protein>
<proteinExistence type="predicted"/>
<reference evidence="2 3" key="1">
    <citation type="submission" date="2020-07" db="EMBL/GenBank/DDBJ databases">
        <title>Metarhizium humberi genome.</title>
        <authorList>
            <person name="Lysoe E."/>
        </authorList>
    </citation>
    <scope>NUCLEOTIDE SEQUENCE [LARGE SCALE GENOMIC DNA]</scope>
    <source>
        <strain evidence="2 3">ESALQ1638</strain>
    </source>
</reference>
<dbReference type="InterPro" id="IPR051678">
    <property type="entry name" value="AGP_Transferase"/>
</dbReference>